<feature type="domain" description="Major facilitator superfamily (MFS) profile" evidence="6">
    <location>
        <begin position="72"/>
        <end position="530"/>
    </location>
</feature>
<evidence type="ECO:0000313" key="8">
    <source>
        <dbReference type="Proteomes" id="UP000799423"/>
    </source>
</evidence>
<evidence type="ECO:0000256" key="4">
    <source>
        <dbReference type="ARBA" id="ARBA00023136"/>
    </source>
</evidence>
<accession>A0A6A7BDQ7</accession>
<dbReference type="GO" id="GO:0005886">
    <property type="term" value="C:plasma membrane"/>
    <property type="evidence" value="ECO:0007669"/>
    <property type="project" value="TreeGrafter"/>
</dbReference>
<feature type="transmembrane region" description="Helical" evidence="5">
    <location>
        <begin position="227"/>
        <end position="247"/>
    </location>
</feature>
<comment type="subcellular location">
    <subcellularLocation>
        <location evidence="1">Membrane</location>
        <topology evidence="1">Multi-pass membrane protein</topology>
    </subcellularLocation>
</comment>
<dbReference type="PANTHER" id="PTHR23502:SF20">
    <property type="entry name" value="TRANSPORTER, PUTATIVE (AFU_ORTHOLOGUE AFUA_6G13880)-RELATED"/>
    <property type="match status" value="1"/>
</dbReference>
<keyword evidence="8" id="KW-1185">Reference proteome</keyword>
<evidence type="ECO:0000313" key="7">
    <source>
        <dbReference type="EMBL" id="KAF2852509.1"/>
    </source>
</evidence>
<feature type="transmembrane region" description="Helical" evidence="5">
    <location>
        <begin position="72"/>
        <end position="95"/>
    </location>
</feature>
<feature type="transmembrane region" description="Helical" evidence="5">
    <location>
        <begin position="410"/>
        <end position="429"/>
    </location>
</feature>
<keyword evidence="2 5" id="KW-0812">Transmembrane</keyword>
<protein>
    <submittedName>
        <fullName evidence="7">MFS transporter-like protein</fullName>
    </submittedName>
</protein>
<dbReference type="OrthoDB" id="2585655at2759"/>
<keyword evidence="4 5" id="KW-0472">Membrane</keyword>
<dbReference type="Proteomes" id="UP000799423">
    <property type="component" value="Unassembled WGS sequence"/>
</dbReference>
<dbReference type="GO" id="GO:0022857">
    <property type="term" value="F:transmembrane transporter activity"/>
    <property type="evidence" value="ECO:0007669"/>
    <property type="project" value="InterPro"/>
</dbReference>
<feature type="transmembrane region" description="Helical" evidence="5">
    <location>
        <begin position="107"/>
        <end position="127"/>
    </location>
</feature>
<evidence type="ECO:0000256" key="3">
    <source>
        <dbReference type="ARBA" id="ARBA00022989"/>
    </source>
</evidence>
<dbReference type="Pfam" id="PF07690">
    <property type="entry name" value="MFS_1"/>
    <property type="match status" value="1"/>
</dbReference>
<evidence type="ECO:0000256" key="1">
    <source>
        <dbReference type="ARBA" id="ARBA00004141"/>
    </source>
</evidence>
<dbReference type="PROSITE" id="PS50850">
    <property type="entry name" value="MFS"/>
    <property type="match status" value="1"/>
</dbReference>
<evidence type="ECO:0000256" key="2">
    <source>
        <dbReference type="ARBA" id="ARBA00022692"/>
    </source>
</evidence>
<dbReference type="InterPro" id="IPR011701">
    <property type="entry name" value="MFS"/>
</dbReference>
<dbReference type="Gene3D" id="1.20.1250.20">
    <property type="entry name" value="MFS general substrate transporter like domains"/>
    <property type="match status" value="1"/>
</dbReference>
<keyword evidence="3 5" id="KW-1133">Transmembrane helix</keyword>
<dbReference type="InterPro" id="IPR020846">
    <property type="entry name" value="MFS_dom"/>
</dbReference>
<feature type="transmembrane region" description="Helical" evidence="5">
    <location>
        <begin position="201"/>
        <end position="221"/>
    </location>
</feature>
<feature type="transmembrane region" description="Helical" evidence="5">
    <location>
        <begin position="324"/>
        <end position="357"/>
    </location>
</feature>
<feature type="transmembrane region" description="Helical" evidence="5">
    <location>
        <begin position="507"/>
        <end position="528"/>
    </location>
</feature>
<reference evidence="7" key="1">
    <citation type="submission" date="2020-01" db="EMBL/GenBank/DDBJ databases">
        <authorList>
            <consortium name="DOE Joint Genome Institute"/>
            <person name="Haridas S."/>
            <person name="Albert R."/>
            <person name="Binder M."/>
            <person name="Bloem J."/>
            <person name="Labutti K."/>
            <person name="Salamov A."/>
            <person name="Andreopoulos B."/>
            <person name="Baker S.E."/>
            <person name="Barry K."/>
            <person name="Bills G."/>
            <person name="Bluhm B.H."/>
            <person name="Cannon C."/>
            <person name="Castanera R."/>
            <person name="Culley D.E."/>
            <person name="Daum C."/>
            <person name="Ezra D."/>
            <person name="Gonzalez J.B."/>
            <person name="Henrissat B."/>
            <person name="Kuo A."/>
            <person name="Liang C."/>
            <person name="Lipzen A."/>
            <person name="Lutzoni F."/>
            <person name="Magnuson J."/>
            <person name="Mondo S."/>
            <person name="Nolan M."/>
            <person name="Ohm R."/>
            <person name="Pangilinan J."/>
            <person name="Park H.-J."/>
            <person name="Ramirez L."/>
            <person name="Alfaro M."/>
            <person name="Sun H."/>
            <person name="Tritt A."/>
            <person name="Yoshinaga Y."/>
            <person name="Zwiers L.-H."/>
            <person name="Turgeon B.G."/>
            <person name="Goodwin S.B."/>
            <person name="Spatafora J.W."/>
            <person name="Crous P.W."/>
            <person name="Grigoriev I.V."/>
        </authorList>
    </citation>
    <scope>NUCLEOTIDE SEQUENCE</scope>
    <source>
        <strain evidence="7">IPT5</strain>
    </source>
</reference>
<gene>
    <name evidence="7" type="ORF">T440DRAFT_446119</name>
</gene>
<name>A0A6A7BDQ7_9PLEO</name>
<evidence type="ECO:0000259" key="6">
    <source>
        <dbReference type="PROSITE" id="PS50850"/>
    </source>
</evidence>
<feature type="transmembrane region" description="Helical" evidence="5">
    <location>
        <begin position="477"/>
        <end position="495"/>
    </location>
</feature>
<feature type="transmembrane region" description="Helical" evidence="5">
    <location>
        <begin position="441"/>
        <end position="465"/>
    </location>
</feature>
<dbReference type="PANTHER" id="PTHR23502">
    <property type="entry name" value="MAJOR FACILITATOR SUPERFAMILY"/>
    <property type="match status" value="1"/>
</dbReference>
<dbReference type="EMBL" id="MU006298">
    <property type="protein sequence ID" value="KAF2852509.1"/>
    <property type="molecule type" value="Genomic_DNA"/>
</dbReference>
<dbReference type="InterPro" id="IPR036259">
    <property type="entry name" value="MFS_trans_sf"/>
</dbReference>
<dbReference type="AlphaFoldDB" id="A0A6A7BDQ7"/>
<organism evidence="7 8">
    <name type="scientific">Plenodomus tracheiphilus IPT5</name>
    <dbReference type="NCBI Taxonomy" id="1408161"/>
    <lineage>
        <taxon>Eukaryota</taxon>
        <taxon>Fungi</taxon>
        <taxon>Dikarya</taxon>
        <taxon>Ascomycota</taxon>
        <taxon>Pezizomycotina</taxon>
        <taxon>Dothideomycetes</taxon>
        <taxon>Pleosporomycetidae</taxon>
        <taxon>Pleosporales</taxon>
        <taxon>Pleosporineae</taxon>
        <taxon>Leptosphaeriaceae</taxon>
        <taxon>Plenodomus</taxon>
    </lineage>
</organism>
<sequence length="549" mass="59405">MPLGILPDTKLEHVPGTAPLSDLGRTDLEIAAGGIDRGLLKHDASGTIVLVPQPSDSVDDPYNWPRWKKEMFTVVIAYGCGCVGAIGPLLTPAFVPLAAQFGVPLQRFTLGCNGSCIVSIAAGSLLCNTLAVKIGKRPVYLVTTLGLAVSSFWAAEVNSFGSLAAARTIQGLCMAPFEALIPASVGDIWHVHERGFRMAIFNLGVLGGINLAGPIAGSVIQYGSYRIAMHTMGAAFVVMLILVVFFMPETAFKRTDALNIDTSSHTVEAGVLEKKQSVERIENDQSSAREGTLSDVPMSYTKSLMPWSGYWDHISFWRTFLRPFVVFASPIVMWATLLFTICISWLVLISITLSQIFSAPPYNFSVSSMGATNVSSFVASVIATVVAGPIIDGIAKWMSTRNGGTFEPEFRLPVMVTYLIFTATGFFAWGQSLSVKDPWPIPVIVCMGLINLGVQLGTTAVVTYVSDSHREQAAEAFAIMNFIKNMFAFGLTFYANDWIAVQGVRDAFFVIGGTTMAVTLTTIPMYIWGKRARSWVKRTGVLDSVLKAE</sequence>
<evidence type="ECO:0000256" key="5">
    <source>
        <dbReference type="SAM" id="Phobius"/>
    </source>
</evidence>
<proteinExistence type="predicted"/>
<dbReference type="SUPFAM" id="SSF103473">
    <property type="entry name" value="MFS general substrate transporter"/>
    <property type="match status" value="1"/>
</dbReference>
<feature type="transmembrane region" description="Helical" evidence="5">
    <location>
        <begin position="377"/>
        <end position="398"/>
    </location>
</feature>